<feature type="region of interest" description="Disordered" evidence="1">
    <location>
        <begin position="18"/>
        <end position="59"/>
    </location>
</feature>
<accession>A0A1Q9EI13</accession>
<sequence>MSQIERGFTEHVSEFMDRQSSYKAGGASSTELRLEGKFEEGGSERALRRDGDEIAPAQHPRCLGRATDSCWRAGGTRTGKEADEGGGFFSPAPADFKAKNDEAATTIMVKFRVRLSSFVSCSIMDGPARTGISAIVRSAISCQRADENGIDGELCLVLKRQAIINDLNAPCIMDGHVDGGERNITVDARPGLLANTNDAFEG</sequence>
<evidence type="ECO:0000313" key="3">
    <source>
        <dbReference type="Proteomes" id="UP000186817"/>
    </source>
</evidence>
<feature type="compositionally biased region" description="Polar residues" evidence="1">
    <location>
        <begin position="18"/>
        <end position="31"/>
    </location>
</feature>
<dbReference type="Proteomes" id="UP000186817">
    <property type="component" value="Unassembled WGS sequence"/>
</dbReference>
<keyword evidence="3" id="KW-1185">Reference proteome</keyword>
<name>A0A1Q9EI13_SYMMI</name>
<gene>
    <name evidence="2" type="ORF">AK812_SmicGene9606</name>
</gene>
<organism evidence="2 3">
    <name type="scientific">Symbiodinium microadriaticum</name>
    <name type="common">Dinoflagellate</name>
    <name type="synonym">Zooxanthella microadriatica</name>
    <dbReference type="NCBI Taxonomy" id="2951"/>
    <lineage>
        <taxon>Eukaryota</taxon>
        <taxon>Sar</taxon>
        <taxon>Alveolata</taxon>
        <taxon>Dinophyceae</taxon>
        <taxon>Suessiales</taxon>
        <taxon>Symbiodiniaceae</taxon>
        <taxon>Symbiodinium</taxon>
    </lineage>
</organism>
<proteinExistence type="predicted"/>
<evidence type="ECO:0000313" key="2">
    <source>
        <dbReference type="EMBL" id="OLQ07059.1"/>
    </source>
</evidence>
<protein>
    <submittedName>
        <fullName evidence="2">Uncharacterized protein</fullName>
    </submittedName>
</protein>
<dbReference type="AlphaFoldDB" id="A0A1Q9EI13"/>
<dbReference type="EMBL" id="LSRX01000148">
    <property type="protein sequence ID" value="OLQ07059.1"/>
    <property type="molecule type" value="Genomic_DNA"/>
</dbReference>
<feature type="compositionally biased region" description="Basic and acidic residues" evidence="1">
    <location>
        <begin position="32"/>
        <end position="52"/>
    </location>
</feature>
<comment type="caution">
    <text evidence="2">The sequence shown here is derived from an EMBL/GenBank/DDBJ whole genome shotgun (WGS) entry which is preliminary data.</text>
</comment>
<reference evidence="2 3" key="1">
    <citation type="submission" date="2016-02" db="EMBL/GenBank/DDBJ databases">
        <title>Genome analysis of coral dinoflagellate symbionts highlights evolutionary adaptations to a symbiotic lifestyle.</title>
        <authorList>
            <person name="Aranda M."/>
            <person name="Li Y."/>
            <person name="Liew Y.J."/>
            <person name="Baumgarten S."/>
            <person name="Simakov O."/>
            <person name="Wilson M."/>
            <person name="Piel J."/>
            <person name="Ashoor H."/>
            <person name="Bougouffa S."/>
            <person name="Bajic V.B."/>
            <person name="Ryu T."/>
            <person name="Ravasi T."/>
            <person name="Bayer T."/>
            <person name="Micklem G."/>
            <person name="Kim H."/>
            <person name="Bhak J."/>
            <person name="Lajeunesse T.C."/>
            <person name="Voolstra C.R."/>
        </authorList>
    </citation>
    <scope>NUCLEOTIDE SEQUENCE [LARGE SCALE GENOMIC DNA]</scope>
    <source>
        <strain evidence="2 3">CCMP2467</strain>
    </source>
</reference>
<evidence type="ECO:0000256" key="1">
    <source>
        <dbReference type="SAM" id="MobiDB-lite"/>
    </source>
</evidence>